<organism evidence="1 2">
    <name type="scientific">Fibrisoma montanum</name>
    <dbReference type="NCBI Taxonomy" id="2305895"/>
    <lineage>
        <taxon>Bacteria</taxon>
        <taxon>Pseudomonadati</taxon>
        <taxon>Bacteroidota</taxon>
        <taxon>Cytophagia</taxon>
        <taxon>Cytophagales</taxon>
        <taxon>Spirosomataceae</taxon>
        <taxon>Fibrisoma</taxon>
    </lineage>
</organism>
<dbReference type="AlphaFoldDB" id="A0A418M1C8"/>
<dbReference type="Proteomes" id="UP000283523">
    <property type="component" value="Unassembled WGS sequence"/>
</dbReference>
<evidence type="ECO:0000313" key="2">
    <source>
        <dbReference type="Proteomes" id="UP000283523"/>
    </source>
</evidence>
<dbReference type="OrthoDB" id="9827420at2"/>
<evidence type="ECO:0000313" key="1">
    <source>
        <dbReference type="EMBL" id="RIV19413.1"/>
    </source>
</evidence>
<gene>
    <name evidence="1" type="ORF">DYU11_25260</name>
</gene>
<protein>
    <submittedName>
        <fullName evidence="1">Uncharacterized protein</fullName>
    </submittedName>
</protein>
<sequence>MENPLNQYNPMQTAVALLQPTVSYAQKRADADRRLALQAMITQQQQQEAELAQQRGLYAQQTMAALLDQPFLEADQNRFRDYLDSMRETMNKRVQEDYDGDYDRYEKYGLQTDMQQMALSAVRSPLYKAAQKRRTDWLLFQKDQQDGKIDRYVSWRLKDGTTKTGTVAQNYADFDNGLTEDFSYNGGYKVSGKWKDYFSKTYSPRAGVLGRFAVDQARPEEIAQAIATEEGLTGTDASQYIMRTANLLTPTYYKYDPRDPYKEEDLALDKLQFQETVRSNRADEANAREANRIRAMNAKTAKQALGGAISSYGVLESANNIITRAPGTDLPGAIPASFFDANLTPETKTTADGKKAVKTGSLVGFDGQQVWTSFVPGLQARKLRDGTYAYKTNQLGKAYVAVPNGQGGLDFRATDLTGLDYEIVGGGPIYADFNNATLSDARALQDQVSKTKTFLPAVRVRISSEQAKRARSGKLFDSPLNLGGDSTGGYAAFGNVDTPTGKGAYTYVDKDEQTGRQYYEFDIVFPSQPTAAAKNALLQRERSQFTEPGQTAAQQSIGMMIMELNALDN</sequence>
<keyword evidence="2" id="KW-1185">Reference proteome</keyword>
<dbReference type="RefSeq" id="WP_119670517.1">
    <property type="nucleotide sequence ID" value="NZ_QXED01000008.1"/>
</dbReference>
<dbReference type="EMBL" id="QXED01000008">
    <property type="protein sequence ID" value="RIV19413.1"/>
    <property type="molecule type" value="Genomic_DNA"/>
</dbReference>
<comment type="caution">
    <text evidence="1">The sequence shown here is derived from an EMBL/GenBank/DDBJ whole genome shotgun (WGS) entry which is preliminary data.</text>
</comment>
<reference evidence="1 2" key="1">
    <citation type="submission" date="2018-08" db="EMBL/GenBank/DDBJ databases">
        <title>Fibrisoma montanum sp. nov., isolated from Danxia mountain soil.</title>
        <authorList>
            <person name="Huang Y."/>
        </authorList>
    </citation>
    <scope>NUCLEOTIDE SEQUENCE [LARGE SCALE GENOMIC DNA]</scope>
    <source>
        <strain evidence="1 2">HYT19</strain>
    </source>
</reference>
<name>A0A418M1C8_9BACT</name>
<proteinExistence type="predicted"/>
<accession>A0A418M1C8</accession>